<gene>
    <name evidence="1" type="ORF">GALL_501190</name>
</gene>
<protein>
    <submittedName>
        <fullName evidence="1">Uncharacterized protein</fullName>
    </submittedName>
</protein>
<dbReference type="AlphaFoldDB" id="A0A1J5P9M2"/>
<organism evidence="1">
    <name type="scientific">mine drainage metagenome</name>
    <dbReference type="NCBI Taxonomy" id="410659"/>
    <lineage>
        <taxon>unclassified sequences</taxon>
        <taxon>metagenomes</taxon>
        <taxon>ecological metagenomes</taxon>
    </lineage>
</organism>
<sequence length="100" mass="10743">MKMILFALALTFLCATFADAGPIGAACMDSARNSASSHLCGCIQQVADKILPSADQRRAASFFANPDKAQQVRMSKSSNDNAFWQRYVSFGDAAAQTCQN</sequence>
<reference evidence="1" key="1">
    <citation type="submission" date="2016-10" db="EMBL/GenBank/DDBJ databases">
        <title>Sequence of Gallionella enrichment culture.</title>
        <authorList>
            <person name="Poehlein A."/>
            <person name="Muehling M."/>
            <person name="Daniel R."/>
        </authorList>
    </citation>
    <scope>NUCLEOTIDE SEQUENCE</scope>
</reference>
<accession>A0A1J5P9M2</accession>
<name>A0A1J5P9M2_9ZZZZ</name>
<comment type="caution">
    <text evidence="1">The sequence shown here is derived from an EMBL/GenBank/DDBJ whole genome shotgun (WGS) entry which is preliminary data.</text>
</comment>
<dbReference type="EMBL" id="MLJW01005399">
    <property type="protein sequence ID" value="OIQ68289.1"/>
    <property type="molecule type" value="Genomic_DNA"/>
</dbReference>
<proteinExistence type="predicted"/>
<evidence type="ECO:0000313" key="1">
    <source>
        <dbReference type="EMBL" id="OIQ68289.1"/>
    </source>
</evidence>